<reference evidence="2" key="1">
    <citation type="submission" date="2014-11" db="EMBL/GenBank/DDBJ databases">
        <authorList>
            <person name="Otto D Thomas"/>
            <person name="Naeem Raeece"/>
        </authorList>
    </citation>
    <scope>NUCLEOTIDE SEQUENCE</scope>
</reference>
<gene>
    <name evidence="2" type="ORF">Cvel_18280</name>
</gene>
<sequence length="381" mass="39909">MRREKVHMISERGALWSRVQKREREAKEIWKEIREVEEKIGNSCEENIQILSGVSISPPPPLLACEGPSVLERGGAGMQYNQSLTRLVEFGLTNSSGEVDGTGGGTATRAGRVPEGMRRTGEAADRKRQSQNVSDSLFGQAVQAAWRRVVNTHPASPSPSPSPASAVVPRMASMGVLEGGGETKRKQTIQRGGGGASGFLHRVMSGIGFDLPGFLPASGGTEEGGEGGPGRGGGAGGSSDNRMESRGMPRGGPNPGEVQAAQRAYERFFGRPLDATTPVPVPPMPVRGARLTMKSDSDLRLEAGGVGAPSNMITTLSSSPGPPKAPSSMWPGVLSSADTEGVLEDSGELTARNRQAVPRIKAPPRPGAALRGLKHSESTPL</sequence>
<dbReference type="EMBL" id="CDMZ01000558">
    <property type="protein sequence ID" value="CEM16829.1"/>
    <property type="molecule type" value="Genomic_DNA"/>
</dbReference>
<name>A0A0G4FRG1_9ALVE</name>
<proteinExistence type="predicted"/>
<protein>
    <submittedName>
        <fullName evidence="2">Uncharacterized protein</fullName>
    </submittedName>
</protein>
<dbReference type="VEuPathDB" id="CryptoDB:Cvel_18280"/>
<evidence type="ECO:0000256" key="1">
    <source>
        <dbReference type="SAM" id="MobiDB-lite"/>
    </source>
</evidence>
<organism evidence="2">
    <name type="scientific">Chromera velia CCMP2878</name>
    <dbReference type="NCBI Taxonomy" id="1169474"/>
    <lineage>
        <taxon>Eukaryota</taxon>
        <taxon>Sar</taxon>
        <taxon>Alveolata</taxon>
        <taxon>Colpodellida</taxon>
        <taxon>Chromeraceae</taxon>
        <taxon>Chromera</taxon>
    </lineage>
</organism>
<feature type="region of interest" description="Disordered" evidence="1">
    <location>
        <begin position="214"/>
        <end position="258"/>
    </location>
</feature>
<feature type="region of interest" description="Disordered" evidence="1">
    <location>
        <begin position="301"/>
        <end position="381"/>
    </location>
</feature>
<accession>A0A0G4FRG1</accession>
<evidence type="ECO:0000313" key="2">
    <source>
        <dbReference type="EMBL" id="CEM16829.1"/>
    </source>
</evidence>
<feature type="compositionally biased region" description="Gly residues" evidence="1">
    <location>
        <begin position="226"/>
        <end position="237"/>
    </location>
</feature>
<dbReference type="AlphaFoldDB" id="A0A0G4FRG1"/>